<dbReference type="Gene3D" id="1.10.10.10">
    <property type="entry name" value="Winged helix-like DNA-binding domain superfamily/Winged helix DNA-binding domain"/>
    <property type="match status" value="1"/>
</dbReference>
<feature type="domain" description="HTH marR-type" evidence="4">
    <location>
        <begin position="29"/>
        <end position="163"/>
    </location>
</feature>
<dbReference type="GO" id="GO:0003677">
    <property type="term" value="F:DNA binding"/>
    <property type="evidence" value="ECO:0007669"/>
    <property type="project" value="UniProtKB-KW"/>
</dbReference>
<name>A0A370X5I0_9GAMM</name>
<dbReference type="PRINTS" id="PR00598">
    <property type="entry name" value="HTHMARR"/>
</dbReference>
<dbReference type="Pfam" id="PF01047">
    <property type="entry name" value="MarR"/>
    <property type="match status" value="1"/>
</dbReference>
<dbReference type="Proteomes" id="UP000254258">
    <property type="component" value="Unassembled WGS sequence"/>
</dbReference>
<dbReference type="PANTHER" id="PTHR33164">
    <property type="entry name" value="TRANSCRIPTIONAL REGULATOR, MARR FAMILY"/>
    <property type="match status" value="1"/>
</dbReference>
<keyword evidence="3" id="KW-0804">Transcription</keyword>
<dbReference type="SUPFAM" id="SSF46785">
    <property type="entry name" value="Winged helix' DNA-binding domain"/>
    <property type="match status" value="1"/>
</dbReference>
<dbReference type="InterPro" id="IPR036388">
    <property type="entry name" value="WH-like_DNA-bd_sf"/>
</dbReference>
<dbReference type="PANTHER" id="PTHR33164:SF43">
    <property type="entry name" value="HTH-TYPE TRANSCRIPTIONAL REPRESSOR YETL"/>
    <property type="match status" value="1"/>
</dbReference>
<evidence type="ECO:0000256" key="1">
    <source>
        <dbReference type="ARBA" id="ARBA00023015"/>
    </source>
</evidence>
<dbReference type="PROSITE" id="PS50995">
    <property type="entry name" value="HTH_MARR_2"/>
    <property type="match status" value="1"/>
</dbReference>
<dbReference type="GO" id="GO:0006950">
    <property type="term" value="P:response to stress"/>
    <property type="evidence" value="ECO:0007669"/>
    <property type="project" value="TreeGrafter"/>
</dbReference>
<protein>
    <submittedName>
        <fullName evidence="5">MarR family transcriptional regulator</fullName>
    </submittedName>
</protein>
<dbReference type="InterPro" id="IPR000835">
    <property type="entry name" value="HTH_MarR-typ"/>
</dbReference>
<dbReference type="InterPro" id="IPR039422">
    <property type="entry name" value="MarR/SlyA-like"/>
</dbReference>
<reference evidence="5 6" key="1">
    <citation type="submission" date="2018-07" db="EMBL/GenBank/DDBJ databases">
        <title>Dyella monticola sp. nov. and Dyella psychrodurans sp. nov. isolated from monsoon evergreen broad-leaved forest soil of Dinghu Mountain, China.</title>
        <authorList>
            <person name="Gao Z."/>
            <person name="Qiu L."/>
        </authorList>
    </citation>
    <scope>NUCLEOTIDE SEQUENCE [LARGE SCALE GENOMIC DNA]</scope>
    <source>
        <strain evidence="5 6">4G-K06</strain>
    </source>
</reference>
<dbReference type="RefSeq" id="WP_115494209.1">
    <property type="nucleotide sequence ID" value="NZ_QRBE01000002.1"/>
</dbReference>
<evidence type="ECO:0000256" key="3">
    <source>
        <dbReference type="ARBA" id="ARBA00023163"/>
    </source>
</evidence>
<keyword evidence="1" id="KW-0805">Transcription regulation</keyword>
<gene>
    <name evidence="5" type="ORF">DWU98_03925</name>
</gene>
<dbReference type="GO" id="GO:0003700">
    <property type="term" value="F:DNA-binding transcription factor activity"/>
    <property type="evidence" value="ECO:0007669"/>
    <property type="project" value="InterPro"/>
</dbReference>
<dbReference type="PROSITE" id="PS01117">
    <property type="entry name" value="HTH_MARR_1"/>
    <property type="match status" value="1"/>
</dbReference>
<dbReference type="InterPro" id="IPR036390">
    <property type="entry name" value="WH_DNA-bd_sf"/>
</dbReference>
<keyword evidence="6" id="KW-1185">Reference proteome</keyword>
<organism evidence="5 6">
    <name type="scientific">Dyella monticola</name>
    <dbReference type="NCBI Taxonomy" id="1927958"/>
    <lineage>
        <taxon>Bacteria</taxon>
        <taxon>Pseudomonadati</taxon>
        <taxon>Pseudomonadota</taxon>
        <taxon>Gammaproteobacteria</taxon>
        <taxon>Lysobacterales</taxon>
        <taxon>Rhodanobacteraceae</taxon>
        <taxon>Dyella</taxon>
    </lineage>
</organism>
<dbReference type="AlphaFoldDB" id="A0A370X5I0"/>
<evidence type="ECO:0000313" key="5">
    <source>
        <dbReference type="EMBL" id="RDS83501.1"/>
    </source>
</evidence>
<evidence type="ECO:0000259" key="4">
    <source>
        <dbReference type="PROSITE" id="PS50995"/>
    </source>
</evidence>
<keyword evidence="2" id="KW-0238">DNA-binding</keyword>
<evidence type="ECO:0000313" key="6">
    <source>
        <dbReference type="Proteomes" id="UP000254258"/>
    </source>
</evidence>
<comment type="caution">
    <text evidence="5">The sequence shown here is derived from an EMBL/GenBank/DDBJ whole genome shotgun (WGS) entry which is preliminary data.</text>
</comment>
<evidence type="ECO:0000256" key="2">
    <source>
        <dbReference type="ARBA" id="ARBA00023125"/>
    </source>
</evidence>
<dbReference type="SMART" id="SM00347">
    <property type="entry name" value="HTH_MARR"/>
    <property type="match status" value="1"/>
</dbReference>
<accession>A0A370X5I0</accession>
<proteinExistence type="predicted"/>
<sequence>MESNEQSGFPTPYLREAYVRRFPAAAAQRMETVFTLKSATQQITNVLNAWLESTAGSPARFQTLALLWGAGDRAVPHQEIIAALQVKRATVSAMMFSLEQEGLVQSVGDQQDRRRLLATLTEKGRDIFTRAIDLNASRLEKAFASLQPEELVVLQNLLTRTKDGFLTVAEDEAKS</sequence>
<dbReference type="InterPro" id="IPR023187">
    <property type="entry name" value="Tscrpt_reg_MarR-type_CS"/>
</dbReference>
<dbReference type="EMBL" id="QRBE01000002">
    <property type="protein sequence ID" value="RDS83501.1"/>
    <property type="molecule type" value="Genomic_DNA"/>
</dbReference>